<sequence length="31" mass="3663">MCSNYTEVFKLLNDMEACVIRIQQLTQSLRD</sequence>
<keyword evidence="2" id="KW-1185">Reference proteome</keyword>
<name>A0AAE8YHP0_9CAUD</name>
<evidence type="ECO:0000313" key="1">
    <source>
        <dbReference type="EMBL" id="UGC97830.1"/>
    </source>
</evidence>
<organism evidence="1 2">
    <name type="scientific">Proteus phage 309</name>
    <dbReference type="NCBI Taxonomy" id="2894355"/>
    <lineage>
        <taxon>Viruses</taxon>
        <taxon>Duplodnaviria</taxon>
        <taxon>Heunggongvirae</taxon>
        <taxon>Uroviricota</taxon>
        <taxon>Caudoviricetes</taxon>
        <taxon>Autographivirales</taxon>
        <taxon>Autoscriptoviridae</taxon>
        <taxon>Slopekvirinae</taxon>
        <taxon>Novosibovirus</taxon>
        <taxon>Novosibovirus 309</taxon>
    </lineage>
</organism>
<protein>
    <submittedName>
        <fullName evidence="1">Uncharacterized protein</fullName>
    </submittedName>
</protein>
<dbReference type="EMBL" id="OL416096">
    <property type="protein sequence ID" value="UGC97830.1"/>
    <property type="molecule type" value="Genomic_DNA"/>
</dbReference>
<accession>A0AAE8YHP0</accession>
<reference evidence="1 2" key="1">
    <citation type="submission" date="2021-11" db="EMBL/GenBank/DDBJ databases">
        <title>Novel species of Proteus-infecting phage.</title>
        <authorList>
            <person name="Aaron J.A."/>
            <person name="van Zyl L.J."/>
            <person name="Dicks L.M.T."/>
        </authorList>
    </citation>
    <scope>NUCLEOTIDE SEQUENCE [LARGE SCALE GENOMIC DNA]</scope>
</reference>
<proteinExistence type="predicted"/>
<evidence type="ECO:0000313" key="2">
    <source>
        <dbReference type="Proteomes" id="UP000831673"/>
    </source>
</evidence>
<dbReference type="Proteomes" id="UP000831673">
    <property type="component" value="Segment"/>
</dbReference>
<gene>
    <name evidence="1" type="ORF">pp309_000042</name>
</gene>